<dbReference type="SUPFAM" id="SSF89095">
    <property type="entry name" value="GatB/YqeY motif"/>
    <property type="match status" value="1"/>
</dbReference>
<dbReference type="InterPro" id="IPR023168">
    <property type="entry name" value="GatB_Yqey_C_2"/>
</dbReference>
<evidence type="ECO:0000313" key="1">
    <source>
        <dbReference type="EMBL" id="VAW84167.1"/>
    </source>
</evidence>
<dbReference type="Gene3D" id="1.10.1510.10">
    <property type="entry name" value="Uncharacterised protein YqeY/AIM41 PF09424, N-terminal domain"/>
    <property type="match status" value="1"/>
</dbReference>
<name>A0A3B0Z9M7_9ZZZZ</name>
<dbReference type="AlphaFoldDB" id="A0A3B0Z9M7"/>
<organism evidence="1">
    <name type="scientific">hydrothermal vent metagenome</name>
    <dbReference type="NCBI Taxonomy" id="652676"/>
    <lineage>
        <taxon>unclassified sequences</taxon>
        <taxon>metagenomes</taxon>
        <taxon>ecological metagenomes</taxon>
    </lineage>
</organism>
<dbReference type="PANTHER" id="PTHR28055:SF1">
    <property type="entry name" value="ALTERED INHERITANCE OF MITOCHONDRIA PROTEIN 41, MITOCHONDRIAL"/>
    <property type="match status" value="1"/>
</dbReference>
<dbReference type="Pfam" id="PF09424">
    <property type="entry name" value="YqeY"/>
    <property type="match status" value="1"/>
</dbReference>
<dbReference type="PANTHER" id="PTHR28055">
    <property type="entry name" value="ALTERED INHERITANCE OF MITOCHONDRIA PROTEIN 41, MITOCHONDRIAL"/>
    <property type="match status" value="1"/>
</dbReference>
<dbReference type="InterPro" id="IPR003789">
    <property type="entry name" value="Asn/Gln_tRNA_amidoTrase-B-like"/>
</dbReference>
<dbReference type="EMBL" id="UOFP01000030">
    <property type="protein sequence ID" value="VAW84167.1"/>
    <property type="molecule type" value="Genomic_DNA"/>
</dbReference>
<proteinExistence type="predicted"/>
<accession>A0A3B0Z9M7</accession>
<dbReference type="InterPro" id="IPR019004">
    <property type="entry name" value="YqeY/Aim41"/>
</dbReference>
<reference evidence="1" key="1">
    <citation type="submission" date="2018-06" db="EMBL/GenBank/DDBJ databases">
        <authorList>
            <person name="Zhirakovskaya E."/>
        </authorList>
    </citation>
    <scope>NUCLEOTIDE SEQUENCE</scope>
</reference>
<dbReference type="GO" id="GO:0016884">
    <property type="term" value="F:carbon-nitrogen ligase activity, with glutamine as amido-N-donor"/>
    <property type="evidence" value="ECO:0007669"/>
    <property type="project" value="InterPro"/>
</dbReference>
<dbReference type="InterPro" id="IPR042184">
    <property type="entry name" value="YqeY/Aim41_N"/>
</dbReference>
<gene>
    <name evidence="1" type="ORF">MNBD_GAMMA18-1410</name>
</gene>
<dbReference type="Gene3D" id="1.10.10.410">
    <property type="match status" value="1"/>
</dbReference>
<sequence>MRAKQRVRLGVIRLVNAAIKQKEVDERIELTDEQVLEVLIKMVKQRRESISQFESANRQDLADIEHAEVAIIQEFLPDALSEAEISTILDEVFSETGASSMKDMGKVMAALKPRLQGRADMGQVSAHIKKRLAA</sequence>
<protein>
    <submittedName>
        <fullName evidence="1">Transamidase GatB domain protein</fullName>
    </submittedName>
</protein>